<accession>A0A7J7CY99</accession>
<dbReference type="InParanoid" id="A0A7J7CY99"/>
<organism evidence="4 5">
    <name type="scientific">Tripterygium wilfordii</name>
    <name type="common">Thunder God vine</name>
    <dbReference type="NCBI Taxonomy" id="458696"/>
    <lineage>
        <taxon>Eukaryota</taxon>
        <taxon>Viridiplantae</taxon>
        <taxon>Streptophyta</taxon>
        <taxon>Embryophyta</taxon>
        <taxon>Tracheophyta</taxon>
        <taxon>Spermatophyta</taxon>
        <taxon>Magnoliopsida</taxon>
        <taxon>eudicotyledons</taxon>
        <taxon>Gunneridae</taxon>
        <taxon>Pentapetalae</taxon>
        <taxon>rosids</taxon>
        <taxon>fabids</taxon>
        <taxon>Celastrales</taxon>
        <taxon>Celastraceae</taxon>
        <taxon>Tripterygium</taxon>
    </lineage>
</organism>
<feature type="chain" id="PRO_5029915858" description="Transmembrane protein" evidence="3">
    <location>
        <begin position="29"/>
        <end position="549"/>
    </location>
</feature>
<evidence type="ECO:0008006" key="6">
    <source>
        <dbReference type="Google" id="ProtNLM"/>
    </source>
</evidence>
<feature type="transmembrane region" description="Helical" evidence="2">
    <location>
        <begin position="253"/>
        <end position="275"/>
    </location>
</feature>
<gene>
    <name evidence="4" type="ORF">HS088_TW12G00251</name>
</gene>
<dbReference type="PANTHER" id="PTHR31414:SF15">
    <property type="entry name" value="PLASMA MEMBRANE FUSION PROTEIN"/>
    <property type="match status" value="1"/>
</dbReference>
<dbReference type="GO" id="GO:0005886">
    <property type="term" value="C:plasma membrane"/>
    <property type="evidence" value="ECO:0007669"/>
    <property type="project" value="TreeGrafter"/>
</dbReference>
<comment type="caution">
    <text evidence="4">The sequence shown here is derived from an EMBL/GenBank/DDBJ whole genome shotgun (WGS) entry which is preliminary data.</text>
</comment>
<evidence type="ECO:0000256" key="1">
    <source>
        <dbReference type="SAM" id="Coils"/>
    </source>
</evidence>
<reference evidence="4 5" key="1">
    <citation type="journal article" date="2020" name="Nat. Commun.">
        <title>Genome of Tripterygium wilfordii and identification of cytochrome P450 involved in triptolide biosynthesis.</title>
        <authorList>
            <person name="Tu L."/>
            <person name="Su P."/>
            <person name="Zhang Z."/>
            <person name="Gao L."/>
            <person name="Wang J."/>
            <person name="Hu T."/>
            <person name="Zhou J."/>
            <person name="Zhang Y."/>
            <person name="Zhao Y."/>
            <person name="Liu Y."/>
            <person name="Song Y."/>
            <person name="Tong Y."/>
            <person name="Lu Y."/>
            <person name="Yang J."/>
            <person name="Xu C."/>
            <person name="Jia M."/>
            <person name="Peters R.J."/>
            <person name="Huang L."/>
            <person name="Gao W."/>
        </authorList>
    </citation>
    <scope>NUCLEOTIDE SEQUENCE [LARGE SCALE GENOMIC DNA]</scope>
    <source>
        <strain evidence="5">cv. XIE 37</strain>
        <tissue evidence="4">Leaf</tissue>
    </source>
</reference>
<dbReference type="AlphaFoldDB" id="A0A7J7CY99"/>
<dbReference type="GO" id="GO:0009506">
    <property type="term" value="C:plasmodesma"/>
    <property type="evidence" value="ECO:0007669"/>
    <property type="project" value="TreeGrafter"/>
</dbReference>
<keyword evidence="1" id="KW-0175">Coiled coil</keyword>
<dbReference type="Proteomes" id="UP000593562">
    <property type="component" value="Unassembled WGS sequence"/>
</dbReference>
<evidence type="ECO:0000256" key="2">
    <source>
        <dbReference type="SAM" id="Phobius"/>
    </source>
</evidence>
<keyword evidence="2" id="KW-0472">Membrane</keyword>
<keyword evidence="2" id="KW-1133">Transmembrane helix</keyword>
<feature type="signal peptide" evidence="3">
    <location>
        <begin position="1"/>
        <end position="28"/>
    </location>
</feature>
<protein>
    <recommendedName>
        <fullName evidence="6">Transmembrane protein</fullName>
    </recommendedName>
</protein>
<keyword evidence="5" id="KW-1185">Reference proteome</keyword>
<name>A0A7J7CY99_TRIWF</name>
<dbReference type="OrthoDB" id="1937321at2759"/>
<keyword evidence="2" id="KW-0812">Transmembrane</keyword>
<feature type="transmembrane region" description="Helical" evidence="2">
    <location>
        <begin position="142"/>
        <end position="167"/>
    </location>
</feature>
<feature type="coiled-coil region" evidence="1">
    <location>
        <begin position="215"/>
        <end position="242"/>
    </location>
</feature>
<dbReference type="PANTHER" id="PTHR31414">
    <property type="entry name" value="TRANSMEMBRANE PROTEIN DDB_G0292058"/>
    <property type="match status" value="1"/>
</dbReference>
<dbReference type="EMBL" id="JAAARO010000012">
    <property type="protein sequence ID" value="KAF5739053.1"/>
    <property type="molecule type" value="Genomic_DNA"/>
</dbReference>
<proteinExistence type="predicted"/>
<feature type="transmembrane region" description="Helical" evidence="2">
    <location>
        <begin position="493"/>
        <end position="515"/>
    </location>
</feature>
<evidence type="ECO:0000313" key="4">
    <source>
        <dbReference type="EMBL" id="KAF5739053.1"/>
    </source>
</evidence>
<evidence type="ECO:0000256" key="3">
    <source>
        <dbReference type="SAM" id="SignalP"/>
    </source>
</evidence>
<dbReference type="InterPro" id="IPR040283">
    <property type="entry name" value="DDB_G0292058-like"/>
</dbReference>
<sequence>MNTHIRLQSLLLLSILLLVVSTFSVSSGFPQRPHLRGRTVEAEYGVVSLEIRSVLEENNAGENNHMALATSRTHRKDPLDGLNHYKGGWNIGDKHYLSSVLFTGAPLFFIAAVWLLGFGLFLFAVCLHHCCCLRQPYGYSEIVYALSLISLVFFTVAAIVGCIVLFAGQGAFYSSTKDTLDYVVWQADNTAMNLTTISSYLDEAKNIRVDQYSLLAEVQNNINKVQKKINNAASTLNEKTAENSREIRRALNIVRVALIVLSSVMLLLAFAGFLLSIFGMQCLVYTFVIIGWILVTITFILSGVFLVLHNVTEDTCVAMDEWVRHPMAHTALDDILPCVDNATAQETLAQSQNVTIQLVSFVNTLINVSNADLQPGFPLYHNQSGPPVPFLCNPFNPDRTNRNCTANEVNFTNAAQEWMNYVCQVSDNSSVCITEGRLIPKYYNAMTAAANVSYALYQYSPFLVGLGDCSFVRKTFSDINADHCPDLKSKSKLIYIGLVMVSAAVMLSLISWVFYTRERRHRVYHRQFIAISDQHSIESQQKRDAERQS</sequence>
<keyword evidence="3" id="KW-0732">Signal</keyword>
<feature type="transmembrane region" description="Helical" evidence="2">
    <location>
        <begin position="107"/>
        <end position="130"/>
    </location>
</feature>
<evidence type="ECO:0000313" key="5">
    <source>
        <dbReference type="Proteomes" id="UP000593562"/>
    </source>
</evidence>
<feature type="transmembrane region" description="Helical" evidence="2">
    <location>
        <begin position="282"/>
        <end position="308"/>
    </location>
</feature>